<dbReference type="RefSeq" id="XP_023622366.1">
    <property type="nucleotide sequence ID" value="XM_023766598.1"/>
</dbReference>
<gene>
    <name evidence="5" type="ORF">RCC_01327</name>
</gene>
<evidence type="ECO:0000256" key="1">
    <source>
        <dbReference type="ARBA" id="ARBA00022630"/>
    </source>
</evidence>
<dbReference type="PANTHER" id="PTHR43004">
    <property type="entry name" value="TRK SYSTEM POTASSIUM UPTAKE PROTEIN"/>
    <property type="match status" value="1"/>
</dbReference>
<keyword evidence="5" id="KW-0503">Monooxygenase</keyword>
<dbReference type="InterPro" id="IPR050641">
    <property type="entry name" value="RIFMO-like"/>
</dbReference>
<dbReference type="Pfam" id="PF01494">
    <property type="entry name" value="FAD_binding_3"/>
    <property type="match status" value="1"/>
</dbReference>
<dbReference type="Proteomes" id="UP000225277">
    <property type="component" value="Unassembled WGS sequence"/>
</dbReference>
<dbReference type="Gene3D" id="3.40.30.120">
    <property type="match status" value="1"/>
</dbReference>
<sequence length="610" mass="66945">MGSTDEEGAKGGLPLVLDVDVLVVGAGPSGASLSCFLASYGVNALMISDVSAPMTHPRANYFNMAGLECLREIGLEEKALEIGFPVSEYSPYTRFCNTLAGEEIYRAYAHGSDPHRHGEYHDASPSGILCLCQTKLEHLLLGYAADHGVPTRWNTRLLTFAEDRKSDTVLAVLENTLTQQRSMVRCKYLAAADGANSSILPMLDIPVVVEASSGSVTSVHVEADLGHLASPTPALLNYLGCLDAPQPLYGPIGIAHFIEPWKTWSLSLFPHPSCTQEPTDEMVMTRIKELIGDDSVHYEVKGIKTWALKNIYAEKYSQGKVYCVGNAVHQHPPFGGLGTSTCLEDAFNLAWKFAHVLQGKAGKSLLDSYSNERQPAGKYVVGRTALNGILNFKVFGMMGYLDGETTMDRRARMSDLLKEDSPEGESLRCEFRKAVQDLGDERHNVGAVMNQWYKSDAVYSQDELEEPPWPKTESERSCKVYTSTYPGWRVPHAWLSVSQKERGGRKPLVSTRDLVGHGKFVILTGIGGKNLWAPEAKKAGLALGVDIEVLGIGWGQDYEDTFFRWSEVRQVSERGAVLVRPDRTVAWRAQGSPADAPSTLEDVLRSVLCL</sequence>
<keyword evidence="6" id="KW-1185">Reference proteome</keyword>
<dbReference type="GO" id="GO:0071949">
    <property type="term" value="F:FAD binding"/>
    <property type="evidence" value="ECO:0007669"/>
    <property type="project" value="InterPro"/>
</dbReference>
<protein>
    <submittedName>
        <fullName evidence="5">Related to phenol 2-monooxygenase</fullName>
    </submittedName>
</protein>
<dbReference type="AlphaFoldDB" id="A0A2D3US86"/>
<organism evidence="5 6">
    <name type="scientific">Ramularia collo-cygni</name>
    <dbReference type="NCBI Taxonomy" id="112498"/>
    <lineage>
        <taxon>Eukaryota</taxon>
        <taxon>Fungi</taxon>
        <taxon>Dikarya</taxon>
        <taxon>Ascomycota</taxon>
        <taxon>Pezizomycotina</taxon>
        <taxon>Dothideomycetes</taxon>
        <taxon>Dothideomycetidae</taxon>
        <taxon>Mycosphaerellales</taxon>
        <taxon>Mycosphaerellaceae</taxon>
        <taxon>Ramularia</taxon>
    </lineage>
</organism>
<keyword evidence="2" id="KW-0274">FAD</keyword>
<feature type="domain" description="FAD-binding" evidence="4">
    <location>
        <begin position="18"/>
        <end position="383"/>
    </location>
</feature>
<reference evidence="5 6" key="1">
    <citation type="submission" date="2016-03" db="EMBL/GenBank/DDBJ databases">
        <authorList>
            <person name="Ploux O."/>
        </authorList>
    </citation>
    <scope>NUCLEOTIDE SEQUENCE [LARGE SCALE GENOMIC DNA]</scope>
    <source>
        <strain evidence="5 6">URUG2</strain>
    </source>
</reference>
<dbReference type="InterPro" id="IPR036188">
    <property type="entry name" value="FAD/NAD-bd_sf"/>
</dbReference>
<name>A0A2D3US86_9PEZI</name>
<dbReference type="Gene3D" id="3.50.50.60">
    <property type="entry name" value="FAD/NAD(P)-binding domain"/>
    <property type="match status" value="1"/>
</dbReference>
<keyword evidence="3" id="KW-0560">Oxidoreductase</keyword>
<keyword evidence="1" id="KW-0285">Flavoprotein</keyword>
<evidence type="ECO:0000256" key="2">
    <source>
        <dbReference type="ARBA" id="ARBA00022827"/>
    </source>
</evidence>
<dbReference type="EMBL" id="FJUY01000001">
    <property type="protein sequence ID" value="CZT15470.1"/>
    <property type="molecule type" value="Genomic_DNA"/>
</dbReference>
<dbReference type="OrthoDB" id="2690153at2759"/>
<dbReference type="STRING" id="112498.A0A2D3US86"/>
<accession>A0A2D3US86</accession>
<evidence type="ECO:0000256" key="3">
    <source>
        <dbReference type="ARBA" id="ARBA00023002"/>
    </source>
</evidence>
<evidence type="ECO:0000259" key="4">
    <source>
        <dbReference type="Pfam" id="PF01494"/>
    </source>
</evidence>
<dbReference type="PRINTS" id="PR00420">
    <property type="entry name" value="RNGMNOXGNASE"/>
</dbReference>
<proteinExistence type="predicted"/>
<evidence type="ECO:0000313" key="6">
    <source>
        <dbReference type="Proteomes" id="UP000225277"/>
    </source>
</evidence>
<dbReference type="InterPro" id="IPR002938">
    <property type="entry name" value="FAD-bd"/>
</dbReference>
<dbReference type="GeneID" id="35596598"/>
<dbReference type="SUPFAM" id="SSF51905">
    <property type="entry name" value="FAD/NAD(P)-binding domain"/>
    <property type="match status" value="1"/>
</dbReference>
<dbReference type="Gene3D" id="3.30.9.10">
    <property type="entry name" value="D-Amino Acid Oxidase, subunit A, domain 2"/>
    <property type="match status" value="1"/>
</dbReference>
<dbReference type="Pfam" id="PF21274">
    <property type="entry name" value="Rng_hyd_C"/>
    <property type="match status" value="1"/>
</dbReference>
<dbReference type="PANTHER" id="PTHR43004:SF8">
    <property type="entry name" value="FAD-BINDING DOMAIN-CONTAINING PROTEIN-RELATED"/>
    <property type="match status" value="1"/>
</dbReference>
<evidence type="ECO:0000313" key="5">
    <source>
        <dbReference type="EMBL" id="CZT15470.1"/>
    </source>
</evidence>
<dbReference type="GO" id="GO:0016709">
    <property type="term" value="F:oxidoreductase activity, acting on paired donors, with incorporation or reduction of molecular oxygen, NAD(P)H as one donor, and incorporation of one atom of oxygen"/>
    <property type="evidence" value="ECO:0007669"/>
    <property type="project" value="UniProtKB-ARBA"/>
</dbReference>